<proteinExistence type="predicted"/>
<protein>
    <recommendedName>
        <fullName evidence="1">DUF3846 domain-containing protein</fullName>
    </recommendedName>
</protein>
<dbReference type="OrthoDB" id="4943011at2"/>
<evidence type="ECO:0000313" key="2">
    <source>
        <dbReference type="EMBL" id="SJN25255.1"/>
    </source>
</evidence>
<accession>A0A1R4J0G9</accession>
<feature type="domain" description="DUF3846" evidence="1">
    <location>
        <begin position="14"/>
        <end position="111"/>
    </location>
</feature>
<organism evidence="2 3">
    <name type="scientific">Microbacterium esteraromaticum</name>
    <dbReference type="NCBI Taxonomy" id="57043"/>
    <lineage>
        <taxon>Bacteria</taxon>
        <taxon>Bacillati</taxon>
        <taxon>Actinomycetota</taxon>
        <taxon>Actinomycetes</taxon>
        <taxon>Micrococcales</taxon>
        <taxon>Microbacteriaceae</taxon>
        <taxon>Microbacterium</taxon>
    </lineage>
</organism>
<gene>
    <name evidence="2" type="ORF">FM104_04795</name>
</gene>
<dbReference type="Pfam" id="PF12957">
    <property type="entry name" value="DUF3846"/>
    <property type="match status" value="1"/>
</dbReference>
<keyword evidence="3" id="KW-1185">Reference proteome</keyword>
<reference evidence="2 3" key="1">
    <citation type="submission" date="2017-02" db="EMBL/GenBank/DDBJ databases">
        <authorList>
            <person name="Peterson S.W."/>
        </authorList>
    </citation>
    <scope>NUCLEOTIDE SEQUENCE [LARGE SCALE GENOMIC DNA]</scope>
    <source>
        <strain evidence="2 3">B Mb 05.01</strain>
    </source>
</reference>
<evidence type="ECO:0000259" key="1">
    <source>
        <dbReference type="Pfam" id="PF12957"/>
    </source>
</evidence>
<sequence>MATFTGIRVDASVDQTVTTAELDGSDMLRSLYSSIGCERIETIELSGGIDAIFDEEGKLTGAEPNDLASAVALVLGFRFLPGDYIAGPVVFLGYTDEGDHVSLTEDQKRAILRAVVIAKG</sequence>
<dbReference type="RefSeq" id="WP_087130336.1">
    <property type="nucleotide sequence ID" value="NZ_FUKO01000014.1"/>
</dbReference>
<evidence type="ECO:0000313" key="3">
    <source>
        <dbReference type="Proteomes" id="UP000196320"/>
    </source>
</evidence>
<dbReference type="EMBL" id="FUKO01000014">
    <property type="protein sequence ID" value="SJN25255.1"/>
    <property type="molecule type" value="Genomic_DNA"/>
</dbReference>
<name>A0A1R4J0G9_9MICO</name>
<dbReference type="AlphaFoldDB" id="A0A1R4J0G9"/>
<dbReference type="InterPro" id="IPR024559">
    <property type="entry name" value="DUF3846"/>
</dbReference>
<dbReference type="Proteomes" id="UP000196320">
    <property type="component" value="Unassembled WGS sequence"/>
</dbReference>